<dbReference type="Pfam" id="PF00082">
    <property type="entry name" value="Peptidase_S8"/>
    <property type="match status" value="1"/>
</dbReference>
<evidence type="ECO:0000256" key="2">
    <source>
        <dbReference type="ARBA" id="ARBA00022670"/>
    </source>
</evidence>
<keyword evidence="3 5" id="KW-0378">Hydrolase</keyword>
<protein>
    <submittedName>
        <fullName evidence="10">S8 family serine peptidase</fullName>
    </submittedName>
</protein>
<feature type="active site" description="Charge relay system" evidence="5">
    <location>
        <position position="231"/>
    </location>
</feature>
<dbReference type="PANTHER" id="PTHR43806">
    <property type="entry name" value="PEPTIDASE S8"/>
    <property type="match status" value="1"/>
</dbReference>
<evidence type="ECO:0000259" key="9">
    <source>
        <dbReference type="Pfam" id="PF18962"/>
    </source>
</evidence>
<dbReference type="EMBL" id="JACWZZ010000004">
    <property type="protein sequence ID" value="MBD2716770.1"/>
    <property type="molecule type" value="Genomic_DNA"/>
</dbReference>
<dbReference type="InterPro" id="IPR050131">
    <property type="entry name" value="Peptidase_S8_subtilisin-like"/>
</dbReference>
<dbReference type="Gene3D" id="3.40.50.200">
    <property type="entry name" value="Peptidase S8/S53 domain"/>
    <property type="match status" value="1"/>
</dbReference>
<keyword evidence="4 5" id="KW-0720">Serine protease</keyword>
<keyword evidence="2 5" id="KW-0645">Protease</keyword>
<keyword evidence="11" id="KW-1185">Reference proteome</keyword>
<feature type="active site" description="Charge relay system" evidence="5">
    <location>
        <position position="409"/>
    </location>
</feature>
<evidence type="ECO:0000256" key="1">
    <source>
        <dbReference type="ARBA" id="ARBA00011073"/>
    </source>
</evidence>
<proteinExistence type="inferred from homology"/>
<accession>A0ABR8JMY9</accession>
<sequence length="565" mass="60458">MRLSYSALLGGLAVAAALASPVAAQAQTNSVRKHLVYFRDKAGTPFTVGQPQAFLSARAVQRRTRQSIAVQPRDLPVTPAYVSQLRAVPGATVWYTSRWFNAAVVSCDSATLRNLQALPFVRSATTLNRTANVTPSTPRPRSSEDAEEPQLQRTQANPVYGIAYNQALMLGAVDMHNAGFRGEGMNIAVFDDGFPGVDQTSPFASMRNENRLADVYNFVERNTAVYGRDSHGTHCLSTMAANETGKFIGTAPKATYRLYLTENIIGENPIEEVNWLLAAERADSAGVDVISSSLGYSSFDTPYGNYTYSDLNGRTAISTRAASIAARVGMVVVNSAGNEGNSAWQRILAPADADSILAVAAVDSFRNRVGFSSIGPSADGRIKPNLASQGHQTAIVNVAGVPTRGSGTSYACPVLAGMVACFWQANPTLTAQQVISFLQRSGSQFASPDNLLGYGIPNFVTAYNLANPNAPLSAADPKVAAGQLFIYPNPVRNNELYLQLTEAFHGKPLRVRFYDARGALVAEQTLAATGTNEVRLTPGPLAKGVYTCDVSAGEKVRRTVRFVKL</sequence>
<dbReference type="CDD" id="cd07493">
    <property type="entry name" value="Peptidases_S8_9"/>
    <property type="match status" value="1"/>
</dbReference>
<evidence type="ECO:0000313" key="10">
    <source>
        <dbReference type="EMBL" id="MBD2716770.1"/>
    </source>
</evidence>
<evidence type="ECO:0000259" key="8">
    <source>
        <dbReference type="Pfam" id="PF00082"/>
    </source>
</evidence>
<evidence type="ECO:0000256" key="6">
    <source>
        <dbReference type="SAM" id="MobiDB-lite"/>
    </source>
</evidence>
<dbReference type="PRINTS" id="PR00723">
    <property type="entry name" value="SUBTILISIN"/>
</dbReference>
<evidence type="ECO:0000256" key="5">
    <source>
        <dbReference type="PROSITE-ProRule" id="PRU01240"/>
    </source>
</evidence>
<organism evidence="10 11">
    <name type="scientific">Hymenobacter duratus</name>
    <dbReference type="NCBI Taxonomy" id="2771356"/>
    <lineage>
        <taxon>Bacteria</taxon>
        <taxon>Pseudomonadati</taxon>
        <taxon>Bacteroidota</taxon>
        <taxon>Cytophagia</taxon>
        <taxon>Cytophagales</taxon>
        <taxon>Hymenobacteraceae</taxon>
        <taxon>Hymenobacter</taxon>
    </lineage>
</organism>
<dbReference type="PANTHER" id="PTHR43806:SF67">
    <property type="entry name" value="EGF-LIKE DOMAIN-CONTAINING PROTEIN"/>
    <property type="match status" value="1"/>
</dbReference>
<feature type="region of interest" description="Disordered" evidence="6">
    <location>
        <begin position="129"/>
        <end position="154"/>
    </location>
</feature>
<dbReference type="Pfam" id="PF18962">
    <property type="entry name" value="Por_Secre_tail"/>
    <property type="match status" value="1"/>
</dbReference>
<dbReference type="InterPro" id="IPR036852">
    <property type="entry name" value="Peptidase_S8/S53_dom_sf"/>
</dbReference>
<evidence type="ECO:0000256" key="7">
    <source>
        <dbReference type="SAM" id="SignalP"/>
    </source>
</evidence>
<dbReference type="RefSeq" id="WP_190785707.1">
    <property type="nucleotide sequence ID" value="NZ_JACWZZ010000004.1"/>
</dbReference>
<dbReference type="Proteomes" id="UP000642468">
    <property type="component" value="Unassembled WGS sequence"/>
</dbReference>
<dbReference type="InterPro" id="IPR026444">
    <property type="entry name" value="Secre_tail"/>
</dbReference>
<feature type="compositionally biased region" description="Polar residues" evidence="6">
    <location>
        <begin position="129"/>
        <end position="140"/>
    </location>
</feature>
<feature type="active site" description="Charge relay system" evidence="5">
    <location>
        <position position="191"/>
    </location>
</feature>
<feature type="domain" description="Secretion system C-terminal sorting" evidence="9">
    <location>
        <begin position="486"/>
        <end position="555"/>
    </location>
</feature>
<keyword evidence="7" id="KW-0732">Signal</keyword>
<evidence type="ECO:0000256" key="3">
    <source>
        <dbReference type="ARBA" id="ARBA00022801"/>
    </source>
</evidence>
<comment type="caution">
    <text evidence="10">The sequence shown here is derived from an EMBL/GenBank/DDBJ whole genome shotgun (WGS) entry which is preliminary data.</text>
</comment>
<evidence type="ECO:0000256" key="4">
    <source>
        <dbReference type="ARBA" id="ARBA00022825"/>
    </source>
</evidence>
<comment type="similarity">
    <text evidence="1 5">Belongs to the peptidase S8 family.</text>
</comment>
<dbReference type="PROSITE" id="PS51892">
    <property type="entry name" value="SUBTILASE"/>
    <property type="match status" value="1"/>
</dbReference>
<dbReference type="InterPro" id="IPR015500">
    <property type="entry name" value="Peptidase_S8_subtilisin-rel"/>
</dbReference>
<dbReference type="NCBIfam" id="TIGR04183">
    <property type="entry name" value="Por_Secre_tail"/>
    <property type="match status" value="1"/>
</dbReference>
<evidence type="ECO:0000313" key="11">
    <source>
        <dbReference type="Proteomes" id="UP000642468"/>
    </source>
</evidence>
<feature type="chain" id="PRO_5047327475" evidence="7">
    <location>
        <begin position="27"/>
        <end position="565"/>
    </location>
</feature>
<gene>
    <name evidence="10" type="ORF">IC231_17110</name>
</gene>
<reference evidence="10 11" key="1">
    <citation type="submission" date="2020-09" db="EMBL/GenBank/DDBJ databases">
        <authorList>
            <person name="Kim M.K."/>
        </authorList>
    </citation>
    <scope>NUCLEOTIDE SEQUENCE [LARGE SCALE GENOMIC DNA]</scope>
    <source>
        <strain evidence="10 11">BT646</strain>
    </source>
</reference>
<name>A0ABR8JMY9_9BACT</name>
<feature type="domain" description="Peptidase S8/S53" evidence="8">
    <location>
        <begin position="182"/>
        <end position="455"/>
    </location>
</feature>
<dbReference type="SUPFAM" id="SSF52743">
    <property type="entry name" value="Subtilisin-like"/>
    <property type="match status" value="1"/>
</dbReference>
<feature type="signal peptide" evidence="7">
    <location>
        <begin position="1"/>
        <end position="26"/>
    </location>
</feature>
<dbReference type="InterPro" id="IPR000209">
    <property type="entry name" value="Peptidase_S8/S53_dom"/>
</dbReference>